<comment type="caution">
    <text evidence="1">The sequence shown here is derived from an EMBL/GenBank/DDBJ whole genome shotgun (WGS) entry which is preliminary data.</text>
</comment>
<evidence type="ECO:0000313" key="2">
    <source>
        <dbReference type="Proteomes" id="UP000265520"/>
    </source>
</evidence>
<name>A0A392TC57_9FABA</name>
<keyword evidence="2" id="KW-1185">Reference proteome</keyword>
<reference evidence="1 2" key="1">
    <citation type="journal article" date="2018" name="Front. Plant Sci.">
        <title>Red Clover (Trifolium pratense) and Zigzag Clover (T. medium) - A Picture of Genomic Similarities and Differences.</title>
        <authorList>
            <person name="Dluhosova J."/>
            <person name="Istvanek J."/>
            <person name="Nedelnik J."/>
            <person name="Repkova J."/>
        </authorList>
    </citation>
    <scope>NUCLEOTIDE SEQUENCE [LARGE SCALE GENOMIC DNA]</scope>
    <source>
        <strain evidence="2">cv. 10/8</strain>
        <tissue evidence="1">Leaf</tissue>
    </source>
</reference>
<dbReference type="EMBL" id="LXQA010531068">
    <property type="protein sequence ID" value="MCI57555.1"/>
    <property type="molecule type" value="Genomic_DNA"/>
</dbReference>
<accession>A0A392TC57</accession>
<evidence type="ECO:0000313" key="1">
    <source>
        <dbReference type="EMBL" id="MCI57555.1"/>
    </source>
</evidence>
<dbReference type="AlphaFoldDB" id="A0A392TC57"/>
<protein>
    <submittedName>
        <fullName evidence="1">Uncharacterized protein</fullName>
    </submittedName>
</protein>
<dbReference type="Proteomes" id="UP000265520">
    <property type="component" value="Unassembled WGS sequence"/>
</dbReference>
<sequence length="62" mass="6791">MLKVCLLRVVQRVLRVAQINNEKVGCLARGATVPARGVEVVSRAARGTADLVYIRKICFLVP</sequence>
<feature type="non-terminal residue" evidence="1">
    <location>
        <position position="62"/>
    </location>
</feature>
<proteinExistence type="predicted"/>
<organism evidence="1 2">
    <name type="scientific">Trifolium medium</name>
    <dbReference type="NCBI Taxonomy" id="97028"/>
    <lineage>
        <taxon>Eukaryota</taxon>
        <taxon>Viridiplantae</taxon>
        <taxon>Streptophyta</taxon>
        <taxon>Embryophyta</taxon>
        <taxon>Tracheophyta</taxon>
        <taxon>Spermatophyta</taxon>
        <taxon>Magnoliopsida</taxon>
        <taxon>eudicotyledons</taxon>
        <taxon>Gunneridae</taxon>
        <taxon>Pentapetalae</taxon>
        <taxon>rosids</taxon>
        <taxon>fabids</taxon>
        <taxon>Fabales</taxon>
        <taxon>Fabaceae</taxon>
        <taxon>Papilionoideae</taxon>
        <taxon>50 kb inversion clade</taxon>
        <taxon>NPAAA clade</taxon>
        <taxon>Hologalegina</taxon>
        <taxon>IRL clade</taxon>
        <taxon>Trifolieae</taxon>
        <taxon>Trifolium</taxon>
    </lineage>
</organism>